<dbReference type="Gene3D" id="3.10.350.10">
    <property type="entry name" value="LysM domain"/>
    <property type="match status" value="1"/>
</dbReference>
<dbReference type="CDD" id="cd00118">
    <property type="entry name" value="LysM"/>
    <property type="match status" value="1"/>
</dbReference>
<dbReference type="SMART" id="SM00257">
    <property type="entry name" value="LysM"/>
    <property type="match status" value="1"/>
</dbReference>
<dbReference type="PROSITE" id="PS51782">
    <property type="entry name" value="LYSM"/>
    <property type="match status" value="1"/>
</dbReference>
<evidence type="ECO:0000256" key="2">
    <source>
        <dbReference type="SAM" id="MobiDB-lite"/>
    </source>
</evidence>
<dbReference type="InterPro" id="IPR018392">
    <property type="entry name" value="LysM"/>
</dbReference>
<evidence type="ECO:0000313" key="5">
    <source>
        <dbReference type="EMBL" id="KRM99941.1"/>
    </source>
</evidence>
<dbReference type="EMBL" id="AYYI01000005">
    <property type="protein sequence ID" value="KRM99941.1"/>
    <property type="molecule type" value="Genomic_DNA"/>
</dbReference>
<dbReference type="SUPFAM" id="SSF53955">
    <property type="entry name" value="Lysozyme-like"/>
    <property type="match status" value="1"/>
</dbReference>
<dbReference type="AlphaFoldDB" id="A0A0R2D8L7"/>
<feature type="domain" description="LysM" evidence="4">
    <location>
        <begin position="33"/>
        <end position="78"/>
    </location>
</feature>
<dbReference type="SUPFAM" id="SSF54106">
    <property type="entry name" value="LysM domain"/>
    <property type="match status" value="1"/>
</dbReference>
<dbReference type="InterPro" id="IPR036779">
    <property type="entry name" value="LysM_dom_sf"/>
</dbReference>
<dbReference type="Pfam" id="PF01476">
    <property type="entry name" value="LysM"/>
    <property type="match status" value="1"/>
</dbReference>
<evidence type="ECO:0000313" key="6">
    <source>
        <dbReference type="Proteomes" id="UP000051638"/>
    </source>
</evidence>
<reference evidence="5 6" key="1">
    <citation type="journal article" date="2015" name="Genome Announc.">
        <title>Expanding the biotechnology potential of lactobacilli through comparative genomics of 213 strains and associated genera.</title>
        <authorList>
            <person name="Sun Z."/>
            <person name="Harris H.M."/>
            <person name="McCann A."/>
            <person name="Guo C."/>
            <person name="Argimon S."/>
            <person name="Zhang W."/>
            <person name="Yang X."/>
            <person name="Jeffery I.B."/>
            <person name="Cooney J.C."/>
            <person name="Kagawa T.F."/>
            <person name="Liu W."/>
            <person name="Song Y."/>
            <person name="Salvetti E."/>
            <person name="Wrobel A."/>
            <person name="Rasinkangas P."/>
            <person name="Parkhill J."/>
            <person name="Rea M.C."/>
            <person name="O'Sullivan O."/>
            <person name="Ritari J."/>
            <person name="Douillard F.P."/>
            <person name="Paul Ross R."/>
            <person name="Yang R."/>
            <person name="Briner A.E."/>
            <person name="Felis G.E."/>
            <person name="de Vos W.M."/>
            <person name="Barrangou R."/>
            <person name="Klaenhammer T.R."/>
            <person name="Caufield P.W."/>
            <person name="Cui Y."/>
            <person name="Zhang H."/>
            <person name="O'Toole P.W."/>
        </authorList>
    </citation>
    <scope>NUCLEOTIDE SEQUENCE [LARGE SCALE GENOMIC DNA]</scope>
    <source>
        <strain evidence="5 6">DSM 20253</strain>
    </source>
</reference>
<evidence type="ECO:0000256" key="1">
    <source>
        <dbReference type="SAM" id="Coils"/>
    </source>
</evidence>
<comment type="caution">
    <text evidence="5">The sequence shown here is derived from an EMBL/GenBank/DDBJ whole genome shotgun (WGS) entry which is preliminary data.</text>
</comment>
<organism evidence="5 6">
    <name type="scientific">Loigolactobacillus rennini DSM 20253</name>
    <dbReference type="NCBI Taxonomy" id="1423796"/>
    <lineage>
        <taxon>Bacteria</taxon>
        <taxon>Bacillati</taxon>
        <taxon>Bacillota</taxon>
        <taxon>Bacilli</taxon>
        <taxon>Lactobacillales</taxon>
        <taxon>Lactobacillaceae</taxon>
        <taxon>Loigolactobacillus</taxon>
    </lineage>
</organism>
<dbReference type="Proteomes" id="UP000051638">
    <property type="component" value="Unassembled WGS sequence"/>
</dbReference>
<dbReference type="InterPro" id="IPR023346">
    <property type="entry name" value="Lysozyme-like_dom_sf"/>
</dbReference>
<evidence type="ECO:0000259" key="4">
    <source>
        <dbReference type="PROSITE" id="PS51782"/>
    </source>
</evidence>
<evidence type="ECO:0000256" key="3">
    <source>
        <dbReference type="SAM" id="SignalP"/>
    </source>
</evidence>
<dbReference type="STRING" id="1423796.FC24_GL001777"/>
<feature type="compositionally biased region" description="Low complexity" evidence="2">
    <location>
        <begin position="84"/>
        <end position="99"/>
    </location>
</feature>
<protein>
    <submittedName>
        <fullName evidence="5">SceA protein</fullName>
    </submittedName>
</protein>
<sequence length="229" mass="23787">MIILLSKRAKMLMFTTAGAAGLFIVGAQQAQAATVTAQSGDTVSKLADEYGVSINSIEKANNINSDTHLIFAGQKYDIPDSEKTQTTNTTQTQTQTTNNNAQVQQAAQAQQQASAAQAQQQAASVQQTAQTQQASNAATKQAASTGGSTYSQFIAAGGTDALWNTVVQPESGGNPNAVSPNGYHGLGQTKEGWGYGSVASQTAGMLNYATSRYGSVGGAVAFRQAHGWW</sequence>
<dbReference type="RefSeq" id="WP_235807285.1">
    <property type="nucleotide sequence ID" value="NZ_AYYI01000005.1"/>
</dbReference>
<feature type="region of interest" description="Disordered" evidence="2">
    <location>
        <begin position="80"/>
        <end position="99"/>
    </location>
</feature>
<name>A0A0R2D8L7_9LACO</name>
<keyword evidence="1" id="KW-0175">Coiled coil</keyword>
<feature type="coiled-coil region" evidence="1">
    <location>
        <begin position="99"/>
        <end position="126"/>
    </location>
</feature>
<feature type="chain" id="PRO_5039650111" evidence="3">
    <location>
        <begin position="20"/>
        <end position="229"/>
    </location>
</feature>
<accession>A0A0R2D8L7</accession>
<dbReference type="PATRIC" id="fig|1423796.3.peg.1805"/>
<feature type="signal peptide" evidence="3">
    <location>
        <begin position="1"/>
        <end position="19"/>
    </location>
</feature>
<keyword evidence="3" id="KW-0732">Signal</keyword>
<gene>
    <name evidence="5" type="ORF">FC24_GL001777</name>
</gene>
<proteinExistence type="predicted"/>
<keyword evidence="6" id="KW-1185">Reference proteome</keyword>